<gene>
    <name evidence="2" type="ORF">KVG91_01920</name>
</gene>
<sequence length="152" mass="16638">MKQVCDKPAERPRLRETREDRESGTAGMVPAELTRLFAMLLTDDGDGSGAHASPSGTKELGSVAMIQALAEQLAPRIQAVSQWPLQAVLYLPRLGRINARVRREQDAWSVDLEAQEDATARWLSGVRQPCEDRLAMALGQPVSLHLPTVGRA</sequence>
<dbReference type="InterPro" id="IPR049757">
    <property type="entry name" value="T3SS_HrpP-like_C"/>
</dbReference>
<feature type="region of interest" description="Disordered" evidence="1">
    <location>
        <begin position="1"/>
        <end position="28"/>
    </location>
</feature>
<accession>A0ABS6NU78</accession>
<evidence type="ECO:0000313" key="3">
    <source>
        <dbReference type="Proteomes" id="UP001048976"/>
    </source>
</evidence>
<name>A0ABS6NU78_9PSED</name>
<dbReference type="Proteomes" id="UP001048976">
    <property type="component" value="Unassembled WGS sequence"/>
</dbReference>
<proteinExistence type="predicted"/>
<evidence type="ECO:0000313" key="2">
    <source>
        <dbReference type="EMBL" id="MBV4451361.1"/>
    </source>
</evidence>
<evidence type="ECO:0000256" key="1">
    <source>
        <dbReference type="SAM" id="MobiDB-lite"/>
    </source>
</evidence>
<organism evidence="2 3">
    <name type="scientific">Pseudomonas azadiae</name>
    <dbReference type="NCBI Taxonomy" id="2843612"/>
    <lineage>
        <taxon>Bacteria</taxon>
        <taxon>Pseudomonadati</taxon>
        <taxon>Pseudomonadota</taxon>
        <taxon>Gammaproteobacteria</taxon>
        <taxon>Pseudomonadales</taxon>
        <taxon>Pseudomonadaceae</taxon>
        <taxon>Pseudomonas</taxon>
    </lineage>
</organism>
<dbReference type="EMBL" id="JAHSTY010000001">
    <property type="protein sequence ID" value="MBV4451361.1"/>
    <property type="molecule type" value="Genomic_DNA"/>
</dbReference>
<feature type="compositionally biased region" description="Basic and acidic residues" evidence="1">
    <location>
        <begin position="1"/>
        <end position="23"/>
    </location>
</feature>
<reference evidence="2" key="1">
    <citation type="submission" date="2021-06" db="EMBL/GenBank/DDBJ databases">
        <title>Updating the genus Pseudomonas: Description of 43 new species and partition of the Pseudomonas putida group.</title>
        <authorList>
            <person name="Girard L."/>
            <person name="Lood C."/>
            <person name="Vandamme P."/>
            <person name="Rokni-Zadeh H."/>
            <person name="Van Noort V."/>
            <person name="Hofte M."/>
            <person name="Lavigne R."/>
            <person name="De Mot R."/>
        </authorList>
    </citation>
    <scope>NUCLEOTIDE SEQUENCE</scope>
    <source>
        <strain evidence="2">SWRI103</strain>
    </source>
</reference>
<comment type="caution">
    <text evidence="2">The sequence shown here is derived from an EMBL/GenBank/DDBJ whole genome shotgun (WGS) entry which is preliminary data.</text>
</comment>
<dbReference type="CDD" id="cd17468">
    <property type="entry name" value="T3SS_HrpP_C"/>
    <property type="match status" value="1"/>
</dbReference>
<keyword evidence="3" id="KW-1185">Reference proteome</keyword>
<dbReference type="RefSeq" id="WP_169377504.1">
    <property type="nucleotide sequence ID" value="NZ_JAHSTY010000001.1"/>
</dbReference>
<protein>
    <submittedName>
        <fullName evidence="2">Type III secretion system HrpP C-terminal domain-containing protein</fullName>
    </submittedName>
</protein>